<feature type="chain" id="PRO_5034570703" description="Proline-rich region" evidence="1">
    <location>
        <begin position="29"/>
        <end position="136"/>
    </location>
</feature>
<comment type="caution">
    <text evidence="2">The sequence shown here is derived from an EMBL/GenBank/DDBJ whole genome shotgun (WGS) entry which is preliminary data.</text>
</comment>
<organism evidence="2 3">
    <name type="scientific">Thiomonas arsenitoxydans (strain DSM 22701 / CIP 110005 / 3As)</name>
    <dbReference type="NCBI Taxonomy" id="426114"/>
    <lineage>
        <taxon>Bacteria</taxon>
        <taxon>Pseudomonadati</taxon>
        <taxon>Pseudomonadota</taxon>
        <taxon>Betaproteobacteria</taxon>
        <taxon>Burkholderiales</taxon>
        <taxon>Thiomonas</taxon>
    </lineage>
</organism>
<proteinExistence type="predicted"/>
<dbReference type="RefSeq" id="WP_276732178.1">
    <property type="nucleotide sequence ID" value="NZ_JAFKMR010000030.1"/>
</dbReference>
<sequence length="136" mass="14458">MHPLSRIKMVLLAAAAVGALLVPGLAQARVHWSIGIGVPAYYGWGPGWGSGWDGGWYEPGWYGPFPGYGGWSAWSPPVVVERQPVVVQSLPPGPAPQSFWYYCQNPAGYYPYVSVCPGGWTSVPASPPPPPPAPAK</sequence>
<accession>A0A8I1MXI4</accession>
<dbReference type="EMBL" id="JAFKMR010000030">
    <property type="protein sequence ID" value="MBN8745413.1"/>
    <property type="molecule type" value="Genomic_DNA"/>
</dbReference>
<evidence type="ECO:0000313" key="3">
    <source>
        <dbReference type="Proteomes" id="UP000664800"/>
    </source>
</evidence>
<evidence type="ECO:0000313" key="2">
    <source>
        <dbReference type="EMBL" id="MBN8745413.1"/>
    </source>
</evidence>
<name>A0A8I1MXI4_THIA3</name>
<dbReference type="AlphaFoldDB" id="A0A8I1MXI4"/>
<feature type="signal peptide" evidence="1">
    <location>
        <begin position="1"/>
        <end position="28"/>
    </location>
</feature>
<gene>
    <name evidence="2" type="ORF">J0I24_14095</name>
</gene>
<reference evidence="2" key="1">
    <citation type="submission" date="2021-02" db="EMBL/GenBank/DDBJ databases">
        <title>Thiocyanate and organic carbon inputs drive convergent selection for specific autotrophic Afipia and Thiobacillus strains within complex microbiomes.</title>
        <authorList>
            <person name="Huddy R.J."/>
            <person name="Sachdeva R."/>
            <person name="Kadzinga F."/>
            <person name="Kantor R.S."/>
            <person name="Harrison S.T.L."/>
            <person name="Banfield J.F."/>
        </authorList>
    </citation>
    <scope>NUCLEOTIDE SEQUENCE</scope>
    <source>
        <strain evidence="2">SCN18_13_7_16_R3_B_64_19</strain>
    </source>
</reference>
<evidence type="ECO:0000256" key="1">
    <source>
        <dbReference type="SAM" id="SignalP"/>
    </source>
</evidence>
<dbReference type="Proteomes" id="UP000664800">
    <property type="component" value="Unassembled WGS sequence"/>
</dbReference>
<keyword evidence="1" id="KW-0732">Signal</keyword>
<evidence type="ECO:0008006" key="4">
    <source>
        <dbReference type="Google" id="ProtNLM"/>
    </source>
</evidence>
<protein>
    <recommendedName>
        <fullName evidence="4">Proline-rich region</fullName>
    </recommendedName>
</protein>